<evidence type="ECO:0000256" key="17">
    <source>
        <dbReference type="ARBA" id="ARBA00034104"/>
    </source>
</evidence>
<evidence type="ECO:0000256" key="6">
    <source>
        <dbReference type="ARBA" id="ARBA00023018"/>
    </source>
</evidence>
<evidence type="ECO:0000256" key="2">
    <source>
        <dbReference type="ARBA" id="ARBA00022475"/>
    </source>
</evidence>
<dbReference type="GO" id="GO:0004890">
    <property type="term" value="F:GABA-A receptor activity"/>
    <property type="evidence" value="ECO:0007669"/>
    <property type="project" value="InterPro"/>
</dbReference>
<evidence type="ECO:0000313" key="22">
    <source>
        <dbReference type="Proteomes" id="UP000694397"/>
    </source>
</evidence>
<evidence type="ECO:0000256" key="10">
    <source>
        <dbReference type="ARBA" id="ARBA00023170"/>
    </source>
</evidence>
<keyword evidence="6" id="KW-0770">Synapse</keyword>
<dbReference type="GO" id="GO:0005254">
    <property type="term" value="F:chloride channel activity"/>
    <property type="evidence" value="ECO:0007669"/>
    <property type="project" value="UniProtKB-KW"/>
</dbReference>
<dbReference type="InterPro" id="IPR006201">
    <property type="entry name" value="Neur_channel"/>
</dbReference>
<keyword evidence="9" id="KW-1015">Disulfide bond</keyword>
<dbReference type="InterPro" id="IPR036734">
    <property type="entry name" value="Neur_chan_lig-bd_sf"/>
</dbReference>
<evidence type="ECO:0000256" key="5">
    <source>
        <dbReference type="ARBA" id="ARBA00022989"/>
    </source>
</evidence>
<evidence type="ECO:0000256" key="12">
    <source>
        <dbReference type="ARBA" id="ARBA00023180"/>
    </source>
</evidence>
<dbReference type="Pfam" id="PF02932">
    <property type="entry name" value="Neur_chan_memb"/>
    <property type="match status" value="1"/>
</dbReference>
<proteinExistence type="inferred from homology"/>
<dbReference type="SUPFAM" id="SSF63712">
    <property type="entry name" value="Nicotinic receptor ligand binding domain-like"/>
    <property type="match status" value="1"/>
</dbReference>
<dbReference type="InterPro" id="IPR038050">
    <property type="entry name" value="Neuro_actylchol_rec"/>
</dbReference>
<evidence type="ECO:0000256" key="18">
    <source>
        <dbReference type="RuleBase" id="RU000687"/>
    </source>
</evidence>
<evidence type="ECO:0000259" key="20">
    <source>
        <dbReference type="Pfam" id="PF02932"/>
    </source>
</evidence>
<feature type="transmembrane region" description="Helical" evidence="18">
    <location>
        <begin position="170"/>
        <end position="194"/>
    </location>
</feature>
<dbReference type="PANTHER" id="PTHR18945">
    <property type="entry name" value="NEUROTRANSMITTER GATED ION CHANNEL"/>
    <property type="match status" value="1"/>
</dbReference>
<evidence type="ECO:0000259" key="19">
    <source>
        <dbReference type="Pfam" id="PF02931"/>
    </source>
</evidence>
<dbReference type="NCBIfam" id="TIGR00860">
    <property type="entry name" value="LIC"/>
    <property type="match status" value="1"/>
</dbReference>
<keyword evidence="1 18" id="KW-0813">Transport</keyword>
<keyword evidence="22" id="KW-1185">Reference proteome</keyword>
<keyword evidence="2" id="KW-1003">Cell membrane</keyword>
<sequence>MHLNISPDYTLTMYFQQAWRDKRLSYSEIPLNLTLDNRVADQLWVPDTYFLNDKKSFVHGVTVKNRMIRLHPDGTVLYGLRITTTAACMMDLRRYPLDEQNCTLEIESYGYTTDDIEFYWRGGDHAVTGVERIELPQFSIVDYKLISKNVVFSTGSYPRLSLSFKLKRNIGYFILQTYMPSILITILSWVSFWINYDASAARVALGITTVLTMTTINTHLRETLPKIPYVKAIDMYLMGCFVFVFLALLEYALVNYIFFGRGPQRQKKAAEKAATANNEKIRMDANKMDPHENILLSPLEIKNDMGMGPSELTLGLGDPRSTMLAYDSSTLQYRKAGLARPNFGRNALERHVAQKKSRLRRRASQLKITIPDLTDVNSIDKWSRMIFPTVFSFFNIVYWLYYVN</sequence>
<feature type="transmembrane region" description="Helical" evidence="18">
    <location>
        <begin position="235"/>
        <end position="258"/>
    </location>
</feature>
<gene>
    <name evidence="21" type="primary">GABRB2</name>
</gene>
<keyword evidence="3 18" id="KW-0812">Transmembrane</keyword>
<dbReference type="InterPro" id="IPR006202">
    <property type="entry name" value="Neur_chan_lig-bd"/>
</dbReference>
<evidence type="ECO:0000256" key="9">
    <source>
        <dbReference type="ARBA" id="ARBA00023157"/>
    </source>
</evidence>
<name>A0A8C9UX25_SCLFO</name>
<evidence type="ECO:0000256" key="8">
    <source>
        <dbReference type="ARBA" id="ARBA00023136"/>
    </source>
</evidence>
<dbReference type="InterPro" id="IPR006028">
    <property type="entry name" value="GABAA/Glycine_rcpt"/>
</dbReference>
<dbReference type="GO" id="GO:0005230">
    <property type="term" value="F:extracellular ligand-gated monoatomic ion channel activity"/>
    <property type="evidence" value="ECO:0007669"/>
    <property type="project" value="InterPro"/>
</dbReference>
<feature type="transmembrane region" description="Helical" evidence="18">
    <location>
        <begin position="385"/>
        <end position="402"/>
    </location>
</feature>
<dbReference type="PRINTS" id="PR00253">
    <property type="entry name" value="GABAARECEPTR"/>
</dbReference>
<dbReference type="GO" id="GO:0034707">
    <property type="term" value="C:chloride channel complex"/>
    <property type="evidence" value="ECO:0007669"/>
    <property type="project" value="UniProtKB-KW"/>
</dbReference>
<comment type="similarity">
    <text evidence="18">Belongs to the ligand-gated ion channel (TC 1.A.9) family.</text>
</comment>
<keyword evidence="14" id="KW-0628">Postsynaptic cell membrane</keyword>
<keyword evidence="5 18" id="KW-1133">Transmembrane helix</keyword>
<dbReference type="Ensembl" id="ENSSFOT00015001613.2">
    <property type="protein sequence ID" value="ENSSFOP00015001575.2"/>
    <property type="gene ID" value="ENSSFOG00015001078.2"/>
</dbReference>
<dbReference type="InterPro" id="IPR036719">
    <property type="entry name" value="Neuro-gated_channel_TM_sf"/>
</dbReference>
<dbReference type="Gene3D" id="1.20.58.390">
    <property type="entry name" value="Neurotransmitter-gated ion-channel transmembrane domain"/>
    <property type="match status" value="1"/>
</dbReference>
<dbReference type="FunFam" id="1.20.58.390:FF:000004">
    <property type="entry name" value="Gamma-aminobutyric acid receptor subunit beta-2 isoform A"/>
    <property type="match status" value="1"/>
</dbReference>
<dbReference type="AlphaFoldDB" id="A0A8C9UX25"/>
<evidence type="ECO:0000256" key="16">
    <source>
        <dbReference type="ARBA" id="ARBA00023303"/>
    </source>
</evidence>
<dbReference type="Gene3D" id="2.70.170.10">
    <property type="entry name" value="Neurotransmitter-gated ion-channel ligand-binding domain"/>
    <property type="match status" value="1"/>
</dbReference>
<organism evidence="21 22">
    <name type="scientific">Scleropages formosus</name>
    <name type="common">Asian bonytongue</name>
    <name type="synonym">Osteoglossum formosum</name>
    <dbReference type="NCBI Taxonomy" id="113540"/>
    <lineage>
        <taxon>Eukaryota</taxon>
        <taxon>Metazoa</taxon>
        <taxon>Chordata</taxon>
        <taxon>Craniata</taxon>
        <taxon>Vertebrata</taxon>
        <taxon>Euteleostomi</taxon>
        <taxon>Actinopterygii</taxon>
        <taxon>Neopterygii</taxon>
        <taxon>Teleostei</taxon>
        <taxon>Osteoglossocephala</taxon>
        <taxon>Osteoglossomorpha</taxon>
        <taxon>Osteoglossiformes</taxon>
        <taxon>Osteoglossidae</taxon>
        <taxon>Scleropages</taxon>
    </lineage>
</organism>
<dbReference type="Proteomes" id="UP000694397">
    <property type="component" value="Chromosome 4"/>
</dbReference>
<evidence type="ECO:0000256" key="3">
    <source>
        <dbReference type="ARBA" id="ARBA00022692"/>
    </source>
</evidence>
<dbReference type="Pfam" id="PF02931">
    <property type="entry name" value="Neur_chan_LBD"/>
    <property type="match status" value="1"/>
</dbReference>
<feature type="domain" description="Neurotransmitter-gated ion-channel ligand-binding" evidence="19">
    <location>
        <begin position="8"/>
        <end position="169"/>
    </location>
</feature>
<evidence type="ECO:0000313" key="21">
    <source>
        <dbReference type="Ensembl" id="ENSSFOP00015001575.2"/>
    </source>
</evidence>
<dbReference type="PRINTS" id="PR01160">
    <property type="entry name" value="GABAARBETA"/>
</dbReference>
<keyword evidence="8 18" id="KW-0472">Membrane</keyword>
<evidence type="ECO:0000256" key="4">
    <source>
        <dbReference type="ARBA" id="ARBA00022729"/>
    </source>
</evidence>
<keyword evidence="4" id="KW-0732">Signal</keyword>
<keyword evidence="12" id="KW-0325">Glycoprotein</keyword>
<keyword evidence="10" id="KW-0675">Receptor</keyword>
<dbReference type="CDD" id="cd19053">
    <property type="entry name" value="LGIC_TM_GABAAR_beta"/>
    <property type="match status" value="1"/>
</dbReference>
<evidence type="ECO:0000256" key="15">
    <source>
        <dbReference type="ARBA" id="ARBA00023286"/>
    </source>
</evidence>
<reference evidence="21" key="3">
    <citation type="submission" date="2025-09" db="UniProtKB">
        <authorList>
            <consortium name="Ensembl"/>
        </authorList>
    </citation>
    <scope>IDENTIFICATION</scope>
</reference>
<evidence type="ECO:0000256" key="14">
    <source>
        <dbReference type="ARBA" id="ARBA00023257"/>
    </source>
</evidence>
<reference evidence="21" key="2">
    <citation type="submission" date="2025-08" db="UniProtKB">
        <authorList>
            <consortium name="Ensembl"/>
        </authorList>
    </citation>
    <scope>IDENTIFICATION</scope>
</reference>
<comment type="subcellular location">
    <subcellularLocation>
        <location evidence="17">Postsynaptic cell membrane</location>
        <topology evidence="17">Multi-pass membrane protein</topology>
    </subcellularLocation>
</comment>
<keyword evidence="13" id="KW-0868">Chloride</keyword>
<dbReference type="GO" id="GO:0045211">
    <property type="term" value="C:postsynaptic membrane"/>
    <property type="evidence" value="ECO:0007669"/>
    <property type="project" value="UniProtKB-SubCell"/>
</dbReference>
<feature type="domain" description="Neurotransmitter-gated ion-channel transmembrane" evidence="20">
    <location>
        <begin position="177"/>
        <end position="399"/>
    </location>
</feature>
<keyword evidence="16 18" id="KW-0407">Ion channel</keyword>
<keyword evidence="15" id="KW-1071">Ligand-gated ion channel</keyword>
<dbReference type="SUPFAM" id="SSF90112">
    <property type="entry name" value="Neurotransmitter-gated ion-channel transmembrane pore"/>
    <property type="match status" value="1"/>
</dbReference>
<accession>A0A8C9UX25</accession>
<dbReference type="InterPro" id="IPR018000">
    <property type="entry name" value="Neurotransmitter_ion_chnl_CS"/>
</dbReference>
<dbReference type="InterPro" id="IPR002289">
    <property type="entry name" value="GABAAb_rcpt"/>
</dbReference>
<reference evidence="21 22" key="1">
    <citation type="submission" date="2019-04" db="EMBL/GenBank/DDBJ databases">
        <authorList>
            <consortium name="Wellcome Sanger Institute Data Sharing"/>
        </authorList>
    </citation>
    <scope>NUCLEOTIDE SEQUENCE [LARGE SCALE GENOMIC DNA]</scope>
</reference>
<dbReference type="PROSITE" id="PS00236">
    <property type="entry name" value="NEUROTR_ION_CHANNEL"/>
    <property type="match status" value="1"/>
</dbReference>
<evidence type="ECO:0000256" key="1">
    <source>
        <dbReference type="ARBA" id="ARBA00022448"/>
    </source>
</evidence>
<dbReference type="PRINTS" id="PR00252">
    <property type="entry name" value="NRIONCHANNEL"/>
</dbReference>
<evidence type="ECO:0000256" key="13">
    <source>
        <dbReference type="ARBA" id="ARBA00023214"/>
    </source>
</evidence>
<evidence type="ECO:0000256" key="11">
    <source>
        <dbReference type="ARBA" id="ARBA00023173"/>
    </source>
</evidence>
<dbReference type="FunFam" id="2.70.170.10:FF:000025">
    <property type="entry name" value="Gamma-aminobutyric acid type A receptor beta3 subunit"/>
    <property type="match status" value="1"/>
</dbReference>
<keyword evidence="11" id="KW-0869">Chloride channel</keyword>
<dbReference type="GeneTree" id="ENSGT00940000154245"/>
<comment type="caution">
    <text evidence="18">Lacks conserved residue(s) required for the propagation of feature annotation.</text>
</comment>
<keyword evidence="7 18" id="KW-0406">Ion transport</keyword>
<dbReference type="InterPro" id="IPR006029">
    <property type="entry name" value="Neurotrans-gated_channel_TM"/>
</dbReference>
<protein>
    <submittedName>
        <fullName evidence="21">Gamma-aminobutyric acid type A receptor subunit beta2a</fullName>
    </submittedName>
</protein>
<evidence type="ECO:0000256" key="7">
    <source>
        <dbReference type="ARBA" id="ARBA00023065"/>
    </source>
</evidence>